<dbReference type="KEGG" id="hdi:HDIA_0698"/>
<dbReference type="RefSeq" id="WP_157775208.1">
    <property type="nucleotide sequence ID" value="NZ_LT960614.1"/>
</dbReference>
<keyword evidence="3" id="KW-1185">Reference proteome</keyword>
<evidence type="ECO:0000313" key="3">
    <source>
        <dbReference type="Proteomes" id="UP000223606"/>
    </source>
</evidence>
<sequence length="194" mass="21991">MTKKFRHGFKSESEYYALTFRDEMSLAPYAPLDAKALAKNLEIPVIPLSTHSGVPQEIKTFWRTNGKDTFSGVTINDGAYKEIIYNDFHHPRRQNSDIAHELAHIVLGHPLTAPIKANGERDYDPTIEEEAKWLGAAILLPKKALIYIILNALPIETVQTEYNVSESLFQFRVQVTDAYRAAKNIRRKYGSAAE</sequence>
<dbReference type="PANTHER" id="PTHR43236">
    <property type="entry name" value="ANTITOXIN HIGA1"/>
    <property type="match status" value="1"/>
</dbReference>
<proteinExistence type="predicted"/>
<dbReference type="PANTHER" id="PTHR43236:SF1">
    <property type="entry name" value="BLL7220 PROTEIN"/>
    <property type="match status" value="1"/>
</dbReference>
<evidence type="ECO:0000313" key="2">
    <source>
        <dbReference type="EMBL" id="SON54239.1"/>
    </source>
</evidence>
<evidence type="ECO:0000259" key="1">
    <source>
        <dbReference type="Pfam" id="PF06114"/>
    </source>
</evidence>
<dbReference type="Gene3D" id="1.10.10.2910">
    <property type="match status" value="1"/>
</dbReference>
<name>A0A2C9D251_9HYPH</name>
<dbReference type="Proteomes" id="UP000223606">
    <property type="component" value="Chromosome 1"/>
</dbReference>
<dbReference type="InterPro" id="IPR010359">
    <property type="entry name" value="IrrE_HExxH"/>
</dbReference>
<accession>A0A2C9D251</accession>
<gene>
    <name evidence="2" type="ORF">HDIA_0698</name>
</gene>
<dbReference type="InterPro" id="IPR052345">
    <property type="entry name" value="Rad_response_metalloprotease"/>
</dbReference>
<feature type="domain" description="IrrE N-terminal-like" evidence="1">
    <location>
        <begin position="78"/>
        <end position="173"/>
    </location>
</feature>
<reference evidence="3" key="1">
    <citation type="submission" date="2017-09" db="EMBL/GenBank/DDBJ databases">
        <title>Genome sequence of Nannocystis excedens DSM 71.</title>
        <authorList>
            <person name="Blom J."/>
        </authorList>
    </citation>
    <scope>NUCLEOTIDE SEQUENCE [LARGE SCALE GENOMIC DNA]</scope>
    <source>
        <strain evidence="3">type strain: E19</strain>
    </source>
</reference>
<dbReference type="EMBL" id="LT960614">
    <property type="protein sequence ID" value="SON54239.1"/>
    <property type="molecule type" value="Genomic_DNA"/>
</dbReference>
<protein>
    <recommendedName>
        <fullName evidence="1">IrrE N-terminal-like domain-containing protein</fullName>
    </recommendedName>
</protein>
<dbReference type="AlphaFoldDB" id="A0A2C9D251"/>
<organism evidence="2 3">
    <name type="scientific">Hartmannibacter diazotrophicus</name>
    <dbReference type="NCBI Taxonomy" id="1482074"/>
    <lineage>
        <taxon>Bacteria</taxon>
        <taxon>Pseudomonadati</taxon>
        <taxon>Pseudomonadota</taxon>
        <taxon>Alphaproteobacteria</taxon>
        <taxon>Hyphomicrobiales</taxon>
        <taxon>Pleomorphomonadaceae</taxon>
        <taxon>Hartmannibacter</taxon>
    </lineage>
</organism>
<dbReference type="OrthoDB" id="572608at2"/>
<dbReference type="Pfam" id="PF06114">
    <property type="entry name" value="Peptidase_M78"/>
    <property type="match status" value="1"/>
</dbReference>